<feature type="transmembrane region" description="Helical" evidence="1">
    <location>
        <begin position="12"/>
        <end position="32"/>
    </location>
</feature>
<keyword evidence="1" id="KW-1133">Transmembrane helix</keyword>
<protein>
    <submittedName>
        <fullName evidence="2">Uncharacterized protein</fullName>
    </submittedName>
</protein>
<keyword evidence="3" id="KW-1185">Reference proteome</keyword>
<feature type="transmembrane region" description="Helical" evidence="1">
    <location>
        <begin position="101"/>
        <end position="119"/>
    </location>
</feature>
<gene>
    <name evidence="2" type="ORF">WNY63_00550</name>
</gene>
<evidence type="ECO:0000313" key="2">
    <source>
        <dbReference type="EMBL" id="MEM5549222.1"/>
    </source>
</evidence>
<evidence type="ECO:0000313" key="3">
    <source>
        <dbReference type="Proteomes" id="UP001388366"/>
    </source>
</evidence>
<dbReference type="RefSeq" id="WP_064435643.1">
    <property type="nucleotide sequence ID" value="NZ_BDDS01000005.1"/>
</dbReference>
<dbReference type="EMBL" id="JBBMQU010000001">
    <property type="protein sequence ID" value="MEM5549222.1"/>
    <property type="molecule type" value="Genomic_DNA"/>
</dbReference>
<comment type="caution">
    <text evidence="2">The sequence shown here is derived from an EMBL/GenBank/DDBJ whole genome shotgun (WGS) entry which is preliminary data.</text>
</comment>
<dbReference type="Proteomes" id="UP001388366">
    <property type="component" value="Unassembled WGS sequence"/>
</dbReference>
<reference evidence="2 3" key="1">
    <citation type="submission" date="2024-03" db="EMBL/GenBank/DDBJ databases">
        <title>Community enrichment and isolation of bacterial strains for fucoidan degradation.</title>
        <authorList>
            <person name="Sichert A."/>
        </authorList>
    </citation>
    <scope>NUCLEOTIDE SEQUENCE [LARGE SCALE GENOMIC DNA]</scope>
    <source>
        <strain evidence="2 3">AS81</strain>
    </source>
</reference>
<feature type="transmembrane region" description="Helical" evidence="1">
    <location>
        <begin position="131"/>
        <end position="154"/>
    </location>
</feature>
<sequence length="171" mass="19961">MNSRPDFFNKSAILQSVLVISLFLLADLYLLNFDKFEIGYSISFYLKFFVVFIYLLATDKFDSLFLEKNTDLTLVLDISALYFLIWLLVTEFIFEKQELSKLIGLIIVVLLFGSVSFFIEVITRLKGTRLAFLNLIIILIIVIIIFSAAFLFFFGDWAWGIVSPYEWFESY</sequence>
<accession>A0ABU9TXF1</accession>
<proteinExistence type="predicted"/>
<name>A0ABU9TXF1_9GAMM</name>
<organism evidence="2 3">
    <name type="scientific">Pseudoalteromonas neustonica</name>
    <dbReference type="NCBI Taxonomy" id="1840331"/>
    <lineage>
        <taxon>Bacteria</taxon>
        <taxon>Pseudomonadati</taxon>
        <taxon>Pseudomonadota</taxon>
        <taxon>Gammaproteobacteria</taxon>
        <taxon>Alteromonadales</taxon>
        <taxon>Pseudoalteromonadaceae</taxon>
        <taxon>Pseudoalteromonas</taxon>
    </lineage>
</organism>
<evidence type="ECO:0000256" key="1">
    <source>
        <dbReference type="SAM" id="Phobius"/>
    </source>
</evidence>
<feature type="transmembrane region" description="Helical" evidence="1">
    <location>
        <begin position="38"/>
        <end position="57"/>
    </location>
</feature>
<feature type="transmembrane region" description="Helical" evidence="1">
    <location>
        <begin position="69"/>
        <end position="89"/>
    </location>
</feature>
<keyword evidence="1" id="KW-0812">Transmembrane</keyword>
<keyword evidence="1" id="KW-0472">Membrane</keyword>